<proteinExistence type="predicted"/>
<accession>A0A347UFL0</accession>
<dbReference type="Proteomes" id="UP000261704">
    <property type="component" value="Chromosome"/>
</dbReference>
<evidence type="ECO:0000313" key="2">
    <source>
        <dbReference type="Proteomes" id="UP000261704"/>
    </source>
</evidence>
<reference evidence="1 2" key="1">
    <citation type="submission" date="2018-09" db="EMBL/GenBank/DDBJ databases">
        <title>Profundibacter amoris BAR1 gen. nov., sp. nov., a new member of the Roseobacter clade isolated at Lokis Castle Vent Field on the Arctic Mid-Oceanic Ridge.</title>
        <authorList>
            <person name="Le Moine Bauer S."/>
            <person name="Sjoeberg A.G."/>
            <person name="L'Haridon S."/>
            <person name="Stokke R."/>
            <person name="Roalkvam I."/>
            <person name="Steen I.H."/>
            <person name="Dahle H."/>
        </authorList>
    </citation>
    <scope>NUCLEOTIDE SEQUENCE [LARGE SCALE GENOMIC DNA]</scope>
    <source>
        <strain evidence="1 2">BAR1</strain>
    </source>
</reference>
<name>A0A347UFL0_9RHOB</name>
<evidence type="ECO:0000313" key="1">
    <source>
        <dbReference type="EMBL" id="AXX97638.1"/>
    </source>
</evidence>
<keyword evidence="2" id="KW-1185">Reference proteome</keyword>
<protein>
    <submittedName>
        <fullName evidence="1">Uncharacterized protein</fullName>
    </submittedName>
</protein>
<dbReference type="EMBL" id="CP032125">
    <property type="protein sequence ID" value="AXX97638.1"/>
    <property type="molecule type" value="Genomic_DNA"/>
</dbReference>
<dbReference type="PROSITE" id="PS51257">
    <property type="entry name" value="PROKAR_LIPOPROTEIN"/>
    <property type="match status" value="1"/>
</dbReference>
<gene>
    <name evidence="1" type="ORF">BAR1_06655</name>
</gene>
<dbReference type="RefSeq" id="WP_118942295.1">
    <property type="nucleotide sequence ID" value="NZ_CP032125.1"/>
</dbReference>
<dbReference type="AlphaFoldDB" id="A0A347UFL0"/>
<dbReference type="OrthoDB" id="7773807at2"/>
<dbReference type="KEGG" id="pamo:BAR1_06655"/>
<sequence>MRTPIAALLLGTLVLTGCATKLNPFNWFKRGSTQETLAELPDPTVIIDPRGLVQQVVSMSVEKTPGGAIIRATGLPPTQGYWDAELIAENDEKPVKGVLTYQFRIEEPIDFQRVSTPQSREVVVARFVSNIKLQGVSQIRVVGAKNARSTRR</sequence>
<organism evidence="1 2">
    <name type="scientific">Profundibacter amoris</name>
    <dbReference type="NCBI Taxonomy" id="2171755"/>
    <lineage>
        <taxon>Bacteria</taxon>
        <taxon>Pseudomonadati</taxon>
        <taxon>Pseudomonadota</taxon>
        <taxon>Alphaproteobacteria</taxon>
        <taxon>Rhodobacterales</taxon>
        <taxon>Paracoccaceae</taxon>
        <taxon>Profundibacter</taxon>
    </lineage>
</organism>